<organism evidence="1 2">
    <name type="scientific">Blastomonas aquatica</name>
    <dbReference type="NCBI Taxonomy" id="1510276"/>
    <lineage>
        <taxon>Bacteria</taxon>
        <taxon>Pseudomonadati</taxon>
        <taxon>Pseudomonadota</taxon>
        <taxon>Alphaproteobacteria</taxon>
        <taxon>Sphingomonadales</taxon>
        <taxon>Sphingomonadaceae</taxon>
        <taxon>Blastomonas</taxon>
    </lineage>
</organism>
<gene>
    <name evidence="1" type="ORF">GCM10010833_27770</name>
</gene>
<evidence type="ECO:0000313" key="1">
    <source>
        <dbReference type="EMBL" id="GGB70988.1"/>
    </source>
</evidence>
<sequence length="77" mass="8421">MRAFPDAVLFDAVLFKARNDRITVRIVGERCAGLAQFGQKADGPRRIVCSPEIADNLKITIRHRGDPDDHSGADSTA</sequence>
<name>A0ABQ1JK23_9SPHN</name>
<reference evidence="2" key="1">
    <citation type="journal article" date="2019" name="Int. J. Syst. Evol. Microbiol.">
        <title>The Global Catalogue of Microorganisms (GCM) 10K type strain sequencing project: providing services to taxonomists for standard genome sequencing and annotation.</title>
        <authorList>
            <consortium name="The Broad Institute Genomics Platform"/>
            <consortium name="The Broad Institute Genome Sequencing Center for Infectious Disease"/>
            <person name="Wu L."/>
            <person name="Ma J."/>
        </authorList>
    </citation>
    <scope>NUCLEOTIDE SEQUENCE [LARGE SCALE GENOMIC DNA]</scope>
    <source>
        <strain evidence="2">CGMCC 1.12851</strain>
    </source>
</reference>
<accession>A0ABQ1JK23</accession>
<proteinExistence type="predicted"/>
<evidence type="ECO:0000313" key="2">
    <source>
        <dbReference type="Proteomes" id="UP000614261"/>
    </source>
</evidence>
<dbReference type="EMBL" id="BMGD01000005">
    <property type="protein sequence ID" value="GGB70988.1"/>
    <property type="molecule type" value="Genomic_DNA"/>
</dbReference>
<dbReference type="Proteomes" id="UP000614261">
    <property type="component" value="Unassembled WGS sequence"/>
</dbReference>
<keyword evidence="2" id="KW-1185">Reference proteome</keyword>
<comment type="caution">
    <text evidence="1">The sequence shown here is derived from an EMBL/GenBank/DDBJ whole genome shotgun (WGS) entry which is preliminary data.</text>
</comment>
<protein>
    <submittedName>
        <fullName evidence="1">Uncharacterized protein</fullName>
    </submittedName>
</protein>